<dbReference type="PANTHER" id="PTHR24300">
    <property type="entry name" value="CYTOCHROME P450 508A4-RELATED"/>
    <property type="match status" value="1"/>
</dbReference>
<evidence type="ECO:0000256" key="3">
    <source>
        <dbReference type="ARBA" id="ARBA00004406"/>
    </source>
</evidence>
<keyword evidence="6" id="KW-0479">Metal-binding</keyword>
<dbReference type="GO" id="GO:0020037">
    <property type="term" value="F:heme binding"/>
    <property type="evidence" value="ECO:0007669"/>
    <property type="project" value="InterPro"/>
</dbReference>
<evidence type="ECO:0000256" key="6">
    <source>
        <dbReference type="ARBA" id="ARBA00022723"/>
    </source>
</evidence>
<keyword evidence="12 13" id="KW-0472">Membrane</keyword>
<dbReference type="InterPro" id="IPR002401">
    <property type="entry name" value="Cyt_P450_E_grp-I"/>
</dbReference>
<evidence type="ECO:0000256" key="5">
    <source>
        <dbReference type="ARBA" id="ARBA00012109"/>
    </source>
</evidence>
<feature type="non-terminal residue" evidence="14">
    <location>
        <position position="84"/>
    </location>
</feature>
<dbReference type="SUPFAM" id="SSF48264">
    <property type="entry name" value="Cytochrome P450"/>
    <property type="match status" value="1"/>
</dbReference>
<dbReference type="Proteomes" id="UP000537779">
    <property type="component" value="Unassembled WGS sequence"/>
</dbReference>
<gene>
    <name evidence="14" type="primary">Cyp2c50</name>
    <name evidence="14" type="ORF">TYRSAV_R15036</name>
</gene>
<evidence type="ECO:0000313" key="15">
    <source>
        <dbReference type="Proteomes" id="UP000537779"/>
    </source>
</evidence>
<dbReference type="Gene3D" id="1.10.630.10">
    <property type="entry name" value="Cytochrome P450"/>
    <property type="match status" value="1"/>
</dbReference>
<keyword evidence="13" id="KW-0812">Transmembrane</keyword>
<name>A0A7L0Y2Z8_TYRSA</name>
<evidence type="ECO:0000256" key="7">
    <source>
        <dbReference type="ARBA" id="ARBA00022824"/>
    </source>
</evidence>
<evidence type="ECO:0000313" key="14">
    <source>
        <dbReference type="EMBL" id="NXM09835.1"/>
    </source>
</evidence>
<evidence type="ECO:0000256" key="2">
    <source>
        <dbReference type="ARBA" id="ARBA00004174"/>
    </source>
</evidence>
<dbReference type="InterPro" id="IPR050182">
    <property type="entry name" value="Cytochrome_P450_fam2"/>
</dbReference>
<evidence type="ECO:0000256" key="10">
    <source>
        <dbReference type="ARBA" id="ARBA00023004"/>
    </source>
</evidence>
<dbReference type="GO" id="GO:0019373">
    <property type="term" value="P:epoxygenase P450 pathway"/>
    <property type="evidence" value="ECO:0007669"/>
    <property type="project" value="TreeGrafter"/>
</dbReference>
<comment type="cofactor">
    <cofactor evidence="1">
        <name>heme</name>
        <dbReference type="ChEBI" id="CHEBI:30413"/>
    </cofactor>
</comment>
<keyword evidence="11" id="KW-0503">Monooxygenase</keyword>
<comment type="subcellular location">
    <subcellularLocation>
        <location evidence="3">Endoplasmic reticulum membrane</location>
        <topology evidence="3">Peripheral membrane protein</topology>
    </subcellularLocation>
    <subcellularLocation>
        <location evidence="2">Microsome membrane</location>
        <topology evidence="2">Peripheral membrane protein</topology>
    </subcellularLocation>
</comment>
<evidence type="ECO:0000256" key="9">
    <source>
        <dbReference type="ARBA" id="ARBA00023002"/>
    </source>
</evidence>
<keyword evidence="15" id="KW-1185">Reference proteome</keyword>
<accession>A0A7L0Y2Z8</accession>
<keyword evidence="7" id="KW-0256">Endoplasmic reticulum</keyword>
<evidence type="ECO:0000256" key="4">
    <source>
        <dbReference type="ARBA" id="ARBA00010617"/>
    </source>
</evidence>
<evidence type="ECO:0000256" key="11">
    <source>
        <dbReference type="ARBA" id="ARBA00023033"/>
    </source>
</evidence>
<organism evidence="14 15">
    <name type="scientific">Tyrannus savana</name>
    <name type="common">Fork-tailed flycatcher</name>
    <name type="synonym">Muscivora tyrannus</name>
    <dbReference type="NCBI Taxonomy" id="137541"/>
    <lineage>
        <taxon>Eukaryota</taxon>
        <taxon>Metazoa</taxon>
        <taxon>Chordata</taxon>
        <taxon>Craniata</taxon>
        <taxon>Vertebrata</taxon>
        <taxon>Euteleostomi</taxon>
        <taxon>Archelosauria</taxon>
        <taxon>Archosauria</taxon>
        <taxon>Dinosauria</taxon>
        <taxon>Saurischia</taxon>
        <taxon>Theropoda</taxon>
        <taxon>Coelurosauria</taxon>
        <taxon>Aves</taxon>
        <taxon>Neognathae</taxon>
        <taxon>Neoaves</taxon>
        <taxon>Telluraves</taxon>
        <taxon>Australaves</taxon>
        <taxon>Passeriformes</taxon>
        <taxon>Tyrannidae</taxon>
        <taxon>Tyrannus</taxon>
    </lineage>
</organism>
<dbReference type="GO" id="GO:0016712">
    <property type="term" value="F:oxidoreductase activity, acting on paired donors, with incorporation or reduction of molecular oxygen, reduced flavin or flavoprotein as one donor, and incorporation of one atom of oxygen"/>
    <property type="evidence" value="ECO:0007669"/>
    <property type="project" value="UniProtKB-EC"/>
</dbReference>
<keyword evidence="8" id="KW-0492">Microsome</keyword>
<feature type="transmembrane region" description="Helical" evidence="13">
    <location>
        <begin position="6"/>
        <end position="24"/>
    </location>
</feature>
<comment type="similarity">
    <text evidence="4">Belongs to the cytochrome P450 family.</text>
</comment>
<keyword evidence="10" id="KW-0408">Iron</keyword>
<dbReference type="PANTHER" id="PTHR24300:SF356">
    <property type="entry name" value="CYTOCHROME P450 2E1"/>
    <property type="match status" value="1"/>
</dbReference>
<sequence length="84" mass="9175">CCSKEAFQLFLSICYMAMFSLAFLQLSEEYGPVFTVHLGSYPVVVLHGHSAVKEALIDRADEFAARGRMPIGDRANNGLGMFAG</sequence>
<dbReference type="GO" id="GO:0005789">
    <property type="term" value="C:endoplasmic reticulum membrane"/>
    <property type="evidence" value="ECO:0007669"/>
    <property type="project" value="UniProtKB-SubCell"/>
</dbReference>
<evidence type="ECO:0000256" key="13">
    <source>
        <dbReference type="SAM" id="Phobius"/>
    </source>
</evidence>
<dbReference type="EC" id="1.14.14.1" evidence="5"/>
<dbReference type="GO" id="GO:0005506">
    <property type="term" value="F:iron ion binding"/>
    <property type="evidence" value="ECO:0007669"/>
    <property type="project" value="InterPro"/>
</dbReference>
<evidence type="ECO:0000256" key="12">
    <source>
        <dbReference type="ARBA" id="ARBA00023136"/>
    </source>
</evidence>
<protein>
    <recommendedName>
        <fullName evidence="5">unspecific monooxygenase</fullName>
        <ecNumber evidence="5">1.14.14.1</ecNumber>
    </recommendedName>
</protein>
<keyword evidence="13" id="KW-1133">Transmembrane helix</keyword>
<dbReference type="AlphaFoldDB" id="A0A7L0Y2Z8"/>
<dbReference type="GO" id="GO:0008392">
    <property type="term" value="F:arachidonate epoxygenase activity"/>
    <property type="evidence" value="ECO:0007669"/>
    <property type="project" value="TreeGrafter"/>
</dbReference>
<evidence type="ECO:0000256" key="8">
    <source>
        <dbReference type="ARBA" id="ARBA00022848"/>
    </source>
</evidence>
<reference evidence="14 15" key="1">
    <citation type="submission" date="2019-09" db="EMBL/GenBank/DDBJ databases">
        <title>Bird 10,000 Genomes (B10K) Project - Family phase.</title>
        <authorList>
            <person name="Zhang G."/>
        </authorList>
    </citation>
    <scope>NUCLEOTIDE SEQUENCE [LARGE SCALE GENOMIC DNA]</scope>
    <source>
        <strain evidence="14">B10K-DU-001-37</strain>
        <tissue evidence="14">Muscle</tissue>
    </source>
</reference>
<feature type="non-terminal residue" evidence="14">
    <location>
        <position position="1"/>
    </location>
</feature>
<dbReference type="InterPro" id="IPR036396">
    <property type="entry name" value="Cyt_P450_sf"/>
</dbReference>
<dbReference type="Pfam" id="PF00067">
    <property type="entry name" value="p450"/>
    <property type="match status" value="1"/>
</dbReference>
<dbReference type="PRINTS" id="PR00463">
    <property type="entry name" value="EP450I"/>
</dbReference>
<keyword evidence="9" id="KW-0560">Oxidoreductase</keyword>
<dbReference type="EMBL" id="VXAW01030118">
    <property type="protein sequence ID" value="NXM09835.1"/>
    <property type="molecule type" value="Genomic_DNA"/>
</dbReference>
<evidence type="ECO:0000256" key="1">
    <source>
        <dbReference type="ARBA" id="ARBA00001971"/>
    </source>
</evidence>
<comment type="caution">
    <text evidence="14">The sequence shown here is derived from an EMBL/GenBank/DDBJ whole genome shotgun (WGS) entry which is preliminary data.</text>
</comment>
<proteinExistence type="inferred from homology"/>
<dbReference type="InterPro" id="IPR001128">
    <property type="entry name" value="Cyt_P450"/>
</dbReference>
<dbReference type="GO" id="GO:0006805">
    <property type="term" value="P:xenobiotic metabolic process"/>
    <property type="evidence" value="ECO:0007669"/>
    <property type="project" value="TreeGrafter"/>
</dbReference>